<comment type="similarity">
    <text evidence="1">Belongs to the SfsA family.</text>
</comment>
<dbReference type="EMBL" id="BMXV01000009">
    <property type="protein sequence ID" value="GGY83390.1"/>
    <property type="molecule type" value="Genomic_DNA"/>
</dbReference>
<dbReference type="Gene3D" id="3.40.1350.60">
    <property type="match status" value="1"/>
</dbReference>
<accession>A0ABQ3B967</accession>
<dbReference type="InterPro" id="IPR005224">
    <property type="entry name" value="SfsA"/>
</dbReference>
<evidence type="ECO:0000256" key="1">
    <source>
        <dbReference type="HAMAP-Rule" id="MF_00095"/>
    </source>
</evidence>
<dbReference type="InterPro" id="IPR041465">
    <property type="entry name" value="SfsA_N"/>
</dbReference>
<dbReference type="Pfam" id="PF03749">
    <property type="entry name" value="SfsA"/>
    <property type="match status" value="1"/>
</dbReference>
<dbReference type="NCBIfam" id="TIGR00230">
    <property type="entry name" value="sfsA"/>
    <property type="match status" value="1"/>
</dbReference>
<proteinExistence type="inferred from homology"/>
<comment type="caution">
    <text evidence="4">The sequence shown here is derived from an EMBL/GenBank/DDBJ whole genome shotgun (WGS) entry which is preliminary data.</text>
</comment>
<protein>
    <recommendedName>
        <fullName evidence="1">Sugar fermentation stimulation protein homolog</fullName>
    </recommendedName>
</protein>
<evidence type="ECO:0000259" key="3">
    <source>
        <dbReference type="Pfam" id="PF17746"/>
    </source>
</evidence>
<dbReference type="InterPro" id="IPR040452">
    <property type="entry name" value="SfsA_C"/>
</dbReference>
<evidence type="ECO:0000259" key="2">
    <source>
        <dbReference type="Pfam" id="PF03749"/>
    </source>
</evidence>
<gene>
    <name evidence="1 4" type="primary">sfsA</name>
    <name evidence="4" type="ORF">GCM10007071_33370</name>
</gene>
<dbReference type="HAMAP" id="MF_00095">
    <property type="entry name" value="SfsA"/>
    <property type="match status" value="1"/>
</dbReference>
<sequence>MNFPETLVEGRLLKRYKRFLADVRLPDGEIVTAHCPNTGSMMGCQPDGARVWLSPASNPKRKLRYTWELVEASPGQLACVNTARPNAQARAAVEAGVVTALAGYGSVRPEVRYGEEKSRIDLHLSGHPERADAWVEVKNVTLCEAGVGYFPDAVTLRGQKHLRELMAQVRAGDRAVLLFCVNHTAVTEVRPADHIDPVYGSLLREASAAGVELMAWQAELARDGNPSGSLALVRELPVML</sequence>
<feature type="domain" description="SfsA N-terminal OB" evidence="3">
    <location>
        <begin position="13"/>
        <end position="80"/>
    </location>
</feature>
<dbReference type="RefSeq" id="WP_189577989.1">
    <property type="nucleotide sequence ID" value="NZ_BMXV01000009.1"/>
</dbReference>
<name>A0ABQ3B967_9GAMM</name>
<organism evidence="4 5">
    <name type="scientific">Marinobacter zhanjiangensis</name>
    <dbReference type="NCBI Taxonomy" id="578215"/>
    <lineage>
        <taxon>Bacteria</taxon>
        <taxon>Pseudomonadati</taxon>
        <taxon>Pseudomonadota</taxon>
        <taxon>Gammaproteobacteria</taxon>
        <taxon>Pseudomonadales</taxon>
        <taxon>Marinobacteraceae</taxon>
        <taxon>Marinobacter</taxon>
    </lineage>
</organism>
<dbReference type="Pfam" id="PF17746">
    <property type="entry name" value="SfsA_N"/>
    <property type="match status" value="1"/>
</dbReference>
<feature type="domain" description="Sugar fermentation stimulation protein C-terminal" evidence="2">
    <location>
        <begin position="84"/>
        <end position="222"/>
    </location>
</feature>
<evidence type="ECO:0000313" key="4">
    <source>
        <dbReference type="EMBL" id="GGY83390.1"/>
    </source>
</evidence>
<dbReference type="Gene3D" id="2.40.50.580">
    <property type="match status" value="1"/>
</dbReference>
<reference evidence="5" key="1">
    <citation type="journal article" date="2019" name="Int. J. Syst. Evol. Microbiol.">
        <title>The Global Catalogue of Microorganisms (GCM) 10K type strain sequencing project: providing services to taxonomists for standard genome sequencing and annotation.</title>
        <authorList>
            <consortium name="The Broad Institute Genomics Platform"/>
            <consortium name="The Broad Institute Genome Sequencing Center for Infectious Disease"/>
            <person name="Wu L."/>
            <person name="Ma J."/>
        </authorList>
    </citation>
    <scope>NUCLEOTIDE SEQUENCE [LARGE SCALE GENOMIC DNA]</scope>
    <source>
        <strain evidence="5">KCTC 22280</strain>
    </source>
</reference>
<dbReference type="Proteomes" id="UP000601597">
    <property type="component" value="Unassembled WGS sequence"/>
</dbReference>
<keyword evidence="5" id="KW-1185">Reference proteome</keyword>
<dbReference type="PANTHER" id="PTHR30545">
    <property type="entry name" value="SUGAR FERMENTATION STIMULATION PROTEIN A"/>
    <property type="match status" value="1"/>
</dbReference>
<dbReference type="PANTHER" id="PTHR30545:SF2">
    <property type="entry name" value="SUGAR FERMENTATION STIMULATION PROTEIN A"/>
    <property type="match status" value="1"/>
</dbReference>
<evidence type="ECO:0000313" key="5">
    <source>
        <dbReference type="Proteomes" id="UP000601597"/>
    </source>
</evidence>
<dbReference type="CDD" id="cd22359">
    <property type="entry name" value="SfsA-like_bacterial"/>
    <property type="match status" value="1"/>
</dbReference>